<dbReference type="GO" id="GO:0030686">
    <property type="term" value="C:90S preribosome"/>
    <property type="evidence" value="ECO:0007669"/>
    <property type="project" value="TreeGrafter"/>
</dbReference>
<name>A0A9Y4TUK5_9TELE</name>
<evidence type="ECO:0000313" key="2">
    <source>
        <dbReference type="Proteomes" id="UP000694891"/>
    </source>
</evidence>
<dbReference type="GO" id="GO:0045943">
    <property type="term" value="P:positive regulation of transcription by RNA polymerase I"/>
    <property type="evidence" value="ECO:0007669"/>
    <property type="project" value="TreeGrafter"/>
</dbReference>
<accession>A0A9Y4TUK5</accession>
<gene>
    <name evidence="3" type="primary">LOC103370164</name>
</gene>
<dbReference type="GO" id="GO:0034455">
    <property type="term" value="C:t-UTP complex"/>
    <property type="evidence" value="ECO:0007669"/>
    <property type="project" value="TreeGrafter"/>
</dbReference>
<dbReference type="GO" id="GO:0032040">
    <property type="term" value="C:small-subunit processome"/>
    <property type="evidence" value="ECO:0007669"/>
    <property type="project" value="TreeGrafter"/>
</dbReference>
<evidence type="ECO:0000256" key="1">
    <source>
        <dbReference type="RuleBase" id="RU367065"/>
    </source>
</evidence>
<keyword evidence="1" id="KW-0690">Ribosome biogenesis</keyword>
<dbReference type="Proteomes" id="UP000694891">
    <property type="component" value="Unplaced"/>
</dbReference>
<keyword evidence="1" id="KW-0698">rRNA processing</keyword>
<reference evidence="3" key="1">
    <citation type="submission" date="2025-08" db="UniProtKB">
        <authorList>
            <consortium name="RefSeq"/>
        </authorList>
    </citation>
    <scope>IDENTIFICATION</scope>
</reference>
<dbReference type="PANTHER" id="PTHR13457">
    <property type="entry name" value="BAP28"/>
    <property type="match status" value="1"/>
</dbReference>
<dbReference type="InterPro" id="IPR040191">
    <property type="entry name" value="UTP10"/>
</dbReference>
<dbReference type="PANTHER" id="PTHR13457:SF1">
    <property type="entry name" value="HEAT REPEAT-CONTAINING PROTEIN 1"/>
    <property type="match status" value="1"/>
</dbReference>
<dbReference type="AlphaFoldDB" id="A0A9Y4TUK5"/>
<comment type="function">
    <text evidence="1">Involved in nucleolar processing of pre-18S ribosomal RNA.</text>
</comment>
<dbReference type="GeneID" id="103370164"/>
<organism evidence="2 3">
    <name type="scientific">Stegastes partitus</name>
    <name type="common">bicolor damselfish</name>
    <dbReference type="NCBI Taxonomy" id="144197"/>
    <lineage>
        <taxon>Eukaryota</taxon>
        <taxon>Metazoa</taxon>
        <taxon>Chordata</taxon>
        <taxon>Craniata</taxon>
        <taxon>Vertebrata</taxon>
        <taxon>Euteleostomi</taxon>
        <taxon>Actinopterygii</taxon>
        <taxon>Neopterygii</taxon>
        <taxon>Teleostei</taxon>
        <taxon>Neoteleostei</taxon>
        <taxon>Acanthomorphata</taxon>
        <taxon>Ovalentaria</taxon>
        <taxon>Pomacentridae</taxon>
        <taxon>Stegastes</taxon>
    </lineage>
</organism>
<dbReference type="GO" id="GO:0030515">
    <property type="term" value="F:snoRNA binding"/>
    <property type="evidence" value="ECO:0007669"/>
    <property type="project" value="TreeGrafter"/>
</dbReference>
<proteinExistence type="inferred from homology"/>
<evidence type="ECO:0000313" key="3">
    <source>
        <dbReference type="RefSeq" id="XP_008297337.1"/>
    </source>
</evidence>
<dbReference type="GO" id="GO:0000462">
    <property type="term" value="P:maturation of SSU-rRNA from tricistronic rRNA transcript (SSU-rRNA, 5.8S rRNA, LSU-rRNA)"/>
    <property type="evidence" value="ECO:0007669"/>
    <property type="project" value="TreeGrafter"/>
</dbReference>
<dbReference type="RefSeq" id="XP_008297337.1">
    <property type="nucleotide sequence ID" value="XM_008299115.1"/>
</dbReference>
<comment type="similarity">
    <text evidence="1">Belongs to the HEATR1/UTP10 family.</text>
</comment>
<comment type="subcellular location">
    <subcellularLocation>
        <location evidence="1">Nucleus</location>
        <location evidence="1">Nucleolus</location>
    </subcellularLocation>
</comment>
<keyword evidence="2" id="KW-1185">Reference proteome</keyword>
<protein>
    <recommendedName>
        <fullName evidence="1">HEAT repeat-containing protein 1</fullName>
    </recommendedName>
</protein>
<keyword evidence="1" id="KW-0687">Ribonucleoprotein</keyword>
<sequence length="114" mass="12678">MLDSSSSSSSSSAAAQLAVRLAALRSSIATRLPPRVLLPTVSRCYGTMVQDRKEQLVALMSILKEHIGHMDREQLSFHQSELTSFFLTALNFRCEHHQVGTRVKVLCYCELPVS</sequence>
<keyword evidence="1" id="KW-0539">Nucleus</keyword>